<dbReference type="PANTHER" id="PTHR43133:SF46">
    <property type="entry name" value="RNA POLYMERASE SIGMA-70 FACTOR ECF SUBFAMILY"/>
    <property type="match status" value="1"/>
</dbReference>
<keyword evidence="3" id="KW-0731">Sigma factor</keyword>
<dbReference type="OrthoDB" id="1491902at2"/>
<sequence length="183" mass="21094">MDNRNLDILWNACLAGNRKAQFQLYQTLSGRMFGVCLRYAQHESEAEEILQAGFIKVFTKGQLFDNKGSLEGWIRKIMVNTAIELHRTKNKHGFEPLTFDYPVVDSRSGSDENLQYKDLLAMVTTLPLGYRTVFNLYVIEGYSHKEIAQMLSISEGSSKSQLSRARQWLKEKLMKSENIGYER</sequence>
<dbReference type="InterPro" id="IPR014284">
    <property type="entry name" value="RNA_pol_sigma-70_dom"/>
</dbReference>
<keyword evidence="2" id="KW-0805">Transcription regulation</keyword>
<dbReference type="EMBL" id="PVBQ01000014">
    <property type="protein sequence ID" value="PRD46445.1"/>
    <property type="molecule type" value="Genomic_DNA"/>
</dbReference>
<dbReference type="InterPro" id="IPR013324">
    <property type="entry name" value="RNA_pol_sigma_r3/r4-like"/>
</dbReference>
<evidence type="ECO:0000259" key="6">
    <source>
        <dbReference type="Pfam" id="PF08281"/>
    </source>
</evidence>
<dbReference type="InterPro" id="IPR013249">
    <property type="entry name" value="RNA_pol_sigma70_r4_t2"/>
</dbReference>
<protein>
    <submittedName>
        <fullName evidence="7">Sigma-70 family RNA polymerase sigma factor</fullName>
    </submittedName>
</protein>
<dbReference type="InterPro" id="IPR013325">
    <property type="entry name" value="RNA_pol_sigma_r2"/>
</dbReference>
<dbReference type="GO" id="GO:0003677">
    <property type="term" value="F:DNA binding"/>
    <property type="evidence" value="ECO:0007669"/>
    <property type="project" value="InterPro"/>
</dbReference>
<comment type="similarity">
    <text evidence="1">Belongs to the sigma-70 factor family. ECF subfamily.</text>
</comment>
<reference evidence="7 8" key="1">
    <citation type="submission" date="2018-02" db="EMBL/GenBank/DDBJ databases">
        <title>The draft genome of Sphingobacterium sp. 5JN-11.</title>
        <authorList>
            <person name="Liu L."/>
            <person name="Li L."/>
            <person name="Liang L."/>
            <person name="Zhang X."/>
            <person name="Wang T."/>
        </authorList>
    </citation>
    <scope>NUCLEOTIDE SEQUENCE [LARGE SCALE GENOMIC DNA]</scope>
    <source>
        <strain evidence="7 8">5JN-11</strain>
    </source>
</reference>
<keyword evidence="4" id="KW-0804">Transcription</keyword>
<evidence type="ECO:0000259" key="5">
    <source>
        <dbReference type="Pfam" id="PF04542"/>
    </source>
</evidence>
<feature type="domain" description="RNA polymerase sigma factor 70 region 4 type 2" evidence="6">
    <location>
        <begin position="118"/>
        <end position="169"/>
    </location>
</feature>
<evidence type="ECO:0000313" key="7">
    <source>
        <dbReference type="EMBL" id="PRD46445.1"/>
    </source>
</evidence>
<evidence type="ECO:0000256" key="1">
    <source>
        <dbReference type="ARBA" id="ARBA00010641"/>
    </source>
</evidence>
<comment type="caution">
    <text evidence="7">The sequence shown here is derived from an EMBL/GenBank/DDBJ whole genome shotgun (WGS) entry which is preliminary data.</text>
</comment>
<dbReference type="GO" id="GO:0006352">
    <property type="term" value="P:DNA-templated transcription initiation"/>
    <property type="evidence" value="ECO:0007669"/>
    <property type="project" value="InterPro"/>
</dbReference>
<feature type="domain" description="RNA polymerase sigma-70 region 2" evidence="5">
    <location>
        <begin position="24"/>
        <end position="90"/>
    </location>
</feature>
<dbReference type="Gene3D" id="1.10.10.10">
    <property type="entry name" value="Winged helix-like DNA-binding domain superfamily/Winged helix DNA-binding domain"/>
    <property type="match status" value="1"/>
</dbReference>
<dbReference type="AlphaFoldDB" id="A0A2S9J0Y5"/>
<dbReference type="InterPro" id="IPR039425">
    <property type="entry name" value="RNA_pol_sigma-70-like"/>
</dbReference>
<keyword evidence="8" id="KW-1185">Reference proteome</keyword>
<evidence type="ECO:0000256" key="3">
    <source>
        <dbReference type="ARBA" id="ARBA00023082"/>
    </source>
</evidence>
<accession>A0A2S9J0Y5</accession>
<dbReference type="CDD" id="cd06171">
    <property type="entry name" value="Sigma70_r4"/>
    <property type="match status" value="1"/>
</dbReference>
<dbReference type="Gene3D" id="1.10.1740.10">
    <property type="match status" value="1"/>
</dbReference>
<dbReference type="InterPro" id="IPR007627">
    <property type="entry name" value="RNA_pol_sigma70_r2"/>
</dbReference>
<evidence type="ECO:0000313" key="8">
    <source>
        <dbReference type="Proteomes" id="UP000239711"/>
    </source>
</evidence>
<dbReference type="Pfam" id="PF04542">
    <property type="entry name" value="Sigma70_r2"/>
    <property type="match status" value="1"/>
</dbReference>
<dbReference type="NCBIfam" id="TIGR02937">
    <property type="entry name" value="sigma70-ECF"/>
    <property type="match status" value="1"/>
</dbReference>
<dbReference type="InterPro" id="IPR036388">
    <property type="entry name" value="WH-like_DNA-bd_sf"/>
</dbReference>
<dbReference type="Pfam" id="PF08281">
    <property type="entry name" value="Sigma70_r4_2"/>
    <property type="match status" value="1"/>
</dbReference>
<dbReference type="PANTHER" id="PTHR43133">
    <property type="entry name" value="RNA POLYMERASE ECF-TYPE SIGMA FACTO"/>
    <property type="match status" value="1"/>
</dbReference>
<dbReference type="SUPFAM" id="SSF88659">
    <property type="entry name" value="Sigma3 and sigma4 domains of RNA polymerase sigma factors"/>
    <property type="match status" value="1"/>
</dbReference>
<dbReference type="Proteomes" id="UP000239711">
    <property type="component" value="Unassembled WGS sequence"/>
</dbReference>
<evidence type="ECO:0000256" key="2">
    <source>
        <dbReference type="ARBA" id="ARBA00023015"/>
    </source>
</evidence>
<dbReference type="RefSeq" id="WP_105717988.1">
    <property type="nucleotide sequence ID" value="NZ_PVBQ01000014.1"/>
</dbReference>
<name>A0A2S9J0Y5_9SPHI</name>
<organism evidence="7 8">
    <name type="scientific">Sphingobacterium haloxyli</name>
    <dbReference type="NCBI Taxonomy" id="2100533"/>
    <lineage>
        <taxon>Bacteria</taxon>
        <taxon>Pseudomonadati</taxon>
        <taxon>Bacteroidota</taxon>
        <taxon>Sphingobacteriia</taxon>
        <taxon>Sphingobacteriales</taxon>
        <taxon>Sphingobacteriaceae</taxon>
        <taxon>Sphingobacterium</taxon>
    </lineage>
</organism>
<gene>
    <name evidence="7" type="ORF">C5745_15680</name>
</gene>
<proteinExistence type="inferred from homology"/>
<evidence type="ECO:0000256" key="4">
    <source>
        <dbReference type="ARBA" id="ARBA00023163"/>
    </source>
</evidence>
<dbReference type="GO" id="GO:0016987">
    <property type="term" value="F:sigma factor activity"/>
    <property type="evidence" value="ECO:0007669"/>
    <property type="project" value="UniProtKB-KW"/>
</dbReference>
<dbReference type="SUPFAM" id="SSF88946">
    <property type="entry name" value="Sigma2 domain of RNA polymerase sigma factors"/>
    <property type="match status" value="1"/>
</dbReference>